<dbReference type="PANTHER" id="PTHR15818:SF2">
    <property type="entry name" value="G-PATCH DOMAIN AND KOW MOTIFS-CONTAINING PROTEIN"/>
    <property type="match status" value="1"/>
</dbReference>
<feature type="domain" description="Spp2/MOS2 G-patch" evidence="6">
    <location>
        <begin position="118"/>
        <end position="180"/>
    </location>
</feature>
<feature type="compositionally biased region" description="Basic residues" evidence="5">
    <location>
        <begin position="12"/>
        <end position="25"/>
    </location>
</feature>
<dbReference type="GO" id="GO:0000398">
    <property type="term" value="P:mRNA splicing, via spliceosome"/>
    <property type="evidence" value="ECO:0007669"/>
    <property type="project" value="UniProtKB-UniRule"/>
</dbReference>
<reference evidence="8" key="1">
    <citation type="journal article" date="2012" name="G3 (Bethesda)">
        <title>Pichia sorbitophila, an interspecies yeast hybrid reveals early steps of genome resolution following polyploidization.</title>
        <authorList>
            <person name="Leh Louis V."/>
            <person name="Despons L."/>
            <person name="Friedrich A."/>
            <person name="Martin T."/>
            <person name="Durrens P."/>
            <person name="Casaregola S."/>
            <person name="Neuveglise C."/>
            <person name="Fairhead C."/>
            <person name="Marck C."/>
            <person name="Cruz J.A."/>
            <person name="Straub M.L."/>
            <person name="Kugler V."/>
            <person name="Sacerdot C."/>
            <person name="Uzunov Z."/>
            <person name="Thierry A."/>
            <person name="Weiss S."/>
            <person name="Bleykasten C."/>
            <person name="De Montigny J."/>
            <person name="Jacques N."/>
            <person name="Jung P."/>
            <person name="Lemaire M."/>
            <person name="Mallet S."/>
            <person name="Morel G."/>
            <person name="Richard G.F."/>
            <person name="Sarkar A."/>
            <person name="Savel G."/>
            <person name="Schacherer J."/>
            <person name="Seret M.L."/>
            <person name="Talla E."/>
            <person name="Samson G."/>
            <person name="Jubin C."/>
            <person name="Poulain J."/>
            <person name="Vacherie B."/>
            <person name="Barbe V."/>
            <person name="Pelletier E."/>
            <person name="Sherman D.J."/>
            <person name="Westhof E."/>
            <person name="Weissenbach J."/>
            <person name="Baret P.V."/>
            <person name="Wincker P."/>
            <person name="Gaillardin C."/>
            <person name="Dujon B."/>
            <person name="Souciet J.L."/>
        </authorList>
    </citation>
    <scope>NUCLEOTIDE SEQUENCE [LARGE SCALE GENOMIC DNA]</scope>
    <source>
        <strain evidence="8">CBS 270.75 / DBVPG 7215 / KCTC 17166 / NRRL Y-17582</strain>
    </source>
</reference>
<dbReference type="InParanoid" id="G8JU82"/>
<dbReference type="OMA" id="SKIRITH"/>
<proteinExistence type="inferred from homology"/>
<sequence>MSGISLSLRDKTKQKRKVHGKKKRNALPGEHDDDDQLNNKRTKIHIEEVGAYEESKKIVKVIVPVAPAISRRIDMDGGDGGGKLAYGLNINNDTSLSAGARTPRLGFRADQGNFDDLPEATGQEEYDEVPVKEFGDALLRGMGWDGTDDKDNNGGYNKKRSLLPHEQVGRPEFLGIGVKPGSIKDRERLVHNIDEFMPLVKDEREANDKGHRHPK</sequence>
<evidence type="ECO:0000256" key="2">
    <source>
        <dbReference type="ARBA" id="ARBA00008576"/>
    </source>
</evidence>
<keyword evidence="4" id="KW-0747">Spliceosome</keyword>
<dbReference type="HOGENOM" id="CLU_110336_0_0_1"/>
<dbReference type="RefSeq" id="XP_003646402.1">
    <property type="nucleotide sequence ID" value="XM_003646354.1"/>
</dbReference>
<keyword evidence="4" id="KW-0507">mRNA processing</keyword>
<dbReference type="STRING" id="931890.G8JU82"/>
<evidence type="ECO:0000256" key="3">
    <source>
        <dbReference type="ARBA" id="ARBA00023242"/>
    </source>
</evidence>
<dbReference type="Proteomes" id="UP000006790">
    <property type="component" value="Chromosome 4"/>
</dbReference>
<evidence type="ECO:0000256" key="1">
    <source>
        <dbReference type="ARBA" id="ARBA00004123"/>
    </source>
</evidence>
<accession>G8JU82</accession>
<evidence type="ECO:0000256" key="4">
    <source>
        <dbReference type="RuleBase" id="RU369096"/>
    </source>
</evidence>
<dbReference type="FunCoup" id="G8JU82">
    <property type="interactions" value="82"/>
</dbReference>
<dbReference type="eggNOG" id="ENOG502S8BR">
    <property type="taxonomic scope" value="Eukaryota"/>
</dbReference>
<dbReference type="AlphaFoldDB" id="G8JU82"/>
<dbReference type="KEGG" id="erc:Ecym_4550"/>
<keyword evidence="4" id="KW-0508">mRNA splicing</keyword>
<organism evidence="7 8">
    <name type="scientific">Eremothecium cymbalariae (strain CBS 270.75 / DBVPG 7215 / KCTC 17166 / NRRL Y-17582)</name>
    <name type="common">Yeast</name>
    <dbReference type="NCBI Taxonomy" id="931890"/>
    <lineage>
        <taxon>Eukaryota</taxon>
        <taxon>Fungi</taxon>
        <taxon>Dikarya</taxon>
        <taxon>Ascomycota</taxon>
        <taxon>Saccharomycotina</taxon>
        <taxon>Saccharomycetes</taxon>
        <taxon>Saccharomycetales</taxon>
        <taxon>Saccharomycetaceae</taxon>
        <taxon>Eremothecium</taxon>
    </lineage>
</organism>
<dbReference type="Pfam" id="PF12656">
    <property type="entry name" value="G-patch_2"/>
    <property type="match status" value="1"/>
</dbReference>
<keyword evidence="3 4" id="KW-0539">Nucleus</keyword>
<feature type="region of interest" description="Disordered" evidence="5">
    <location>
        <begin position="1"/>
        <end position="40"/>
    </location>
</feature>
<evidence type="ECO:0000313" key="8">
    <source>
        <dbReference type="Proteomes" id="UP000006790"/>
    </source>
</evidence>
<gene>
    <name evidence="7" type="ordered locus">Ecym_4550</name>
</gene>
<comment type="similarity">
    <text evidence="2 4">Belongs to the SPP2 family.</text>
</comment>
<comment type="function">
    <text evidence="4">Involved in spliceosome maturation and the first step of pre-mRNA splicing.</text>
</comment>
<dbReference type="PANTHER" id="PTHR15818">
    <property type="entry name" value="G PATCH AND KOW-CONTAINING"/>
    <property type="match status" value="1"/>
</dbReference>
<name>G8JU82_ERECY</name>
<evidence type="ECO:0000313" key="7">
    <source>
        <dbReference type="EMBL" id="AET39585.1"/>
    </source>
</evidence>
<evidence type="ECO:0000256" key="5">
    <source>
        <dbReference type="SAM" id="MobiDB-lite"/>
    </source>
</evidence>
<keyword evidence="8" id="KW-1185">Reference proteome</keyword>
<evidence type="ECO:0000259" key="6">
    <source>
        <dbReference type="Pfam" id="PF12656"/>
    </source>
</evidence>
<dbReference type="InterPro" id="IPR045166">
    <property type="entry name" value="Spp2-like"/>
</dbReference>
<dbReference type="InterPro" id="IPR026822">
    <property type="entry name" value="Spp2/MOS2_G-patch"/>
</dbReference>
<dbReference type="GeneID" id="11472832"/>
<dbReference type="GO" id="GO:0005681">
    <property type="term" value="C:spliceosomal complex"/>
    <property type="evidence" value="ECO:0007669"/>
    <property type="project" value="UniProtKB-UniRule"/>
</dbReference>
<comment type="subcellular location">
    <subcellularLocation>
        <location evidence="1 4">Nucleus</location>
    </subcellularLocation>
</comment>
<dbReference type="EMBL" id="CP002500">
    <property type="protein sequence ID" value="AET39585.1"/>
    <property type="molecule type" value="Genomic_DNA"/>
</dbReference>
<dbReference type="OrthoDB" id="5577072at2759"/>
<protein>
    <recommendedName>
        <fullName evidence="4">Pre-mRNA-splicing factor</fullName>
    </recommendedName>
</protein>